<keyword evidence="1" id="KW-0472">Membrane</keyword>
<sequence length="86" mass="9796">MRTLGIIAFSVACALLLTLFSHIQDMMKYIFSLGALYAGIQFFRRYDTKGARIVFVILSIVLYFVFTLIYAFYMFAKTGEIPNAGM</sequence>
<evidence type="ECO:0000256" key="1">
    <source>
        <dbReference type="SAM" id="Phobius"/>
    </source>
</evidence>
<evidence type="ECO:0000313" key="3">
    <source>
        <dbReference type="Proteomes" id="UP000293142"/>
    </source>
</evidence>
<organism evidence="2 3">
    <name type="scientific">Paenibacillus thalictri</name>
    <dbReference type="NCBI Taxonomy" id="2527873"/>
    <lineage>
        <taxon>Bacteria</taxon>
        <taxon>Bacillati</taxon>
        <taxon>Bacillota</taxon>
        <taxon>Bacilli</taxon>
        <taxon>Bacillales</taxon>
        <taxon>Paenibacillaceae</taxon>
        <taxon>Paenibacillus</taxon>
    </lineage>
</organism>
<proteinExistence type="predicted"/>
<name>A0A4Q9DRR7_9BACL</name>
<dbReference type="AlphaFoldDB" id="A0A4Q9DRR7"/>
<protein>
    <recommendedName>
        <fullName evidence="4">DUF3953 domain-containing protein</fullName>
    </recommendedName>
</protein>
<keyword evidence="3" id="KW-1185">Reference proteome</keyword>
<keyword evidence="1" id="KW-0812">Transmembrane</keyword>
<comment type="caution">
    <text evidence="2">The sequence shown here is derived from an EMBL/GenBank/DDBJ whole genome shotgun (WGS) entry which is preliminary data.</text>
</comment>
<dbReference type="Proteomes" id="UP000293142">
    <property type="component" value="Unassembled WGS sequence"/>
</dbReference>
<evidence type="ECO:0000313" key="2">
    <source>
        <dbReference type="EMBL" id="TBL78341.1"/>
    </source>
</evidence>
<dbReference type="RefSeq" id="WP_131014324.1">
    <property type="nucleotide sequence ID" value="NZ_SIRE01000010.1"/>
</dbReference>
<reference evidence="2 3" key="1">
    <citation type="submission" date="2019-02" db="EMBL/GenBank/DDBJ databases">
        <title>Paenibacillus sp. nov., isolated from surface-sterilized tissue of Thalictrum simplex L.</title>
        <authorList>
            <person name="Tuo L."/>
        </authorList>
    </citation>
    <scope>NUCLEOTIDE SEQUENCE [LARGE SCALE GENOMIC DNA]</scope>
    <source>
        <strain evidence="2 3">N2SHLJ1</strain>
    </source>
</reference>
<accession>A0A4Q9DRR7</accession>
<keyword evidence="1" id="KW-1133">Transmembrane helix</keyword>
<evidence type="ECO:0008006" key="4">
    <source>
        <dbReference type="Google" id="ProtNLM"/>
    </source>
</evidence>
<feature type="transmembrane region" description="Helical" evidence="1">
    <location>
        <begin position="53"/>
        <end position="76"/>
    </location>
</feature>
<gene>
    <name evidence="2" type="ORF">EYB31_15880</name>
</gene>
<dbReference type="EMBL" id="SIRE01000010">
    <property type="protein sequence ID" value="TBL78341.1"/>
    <property type="molecule type" value="Genomic_DNA"/>
</dbReference>
<dbReference type="OrthoDB" id="2622404at2"/>